<feature type="coiled-coil region" evidence="1">
    <location>
        <begin position="6"/>
        <end position="47"/>
    </location>
</feature>
<reference evidence="2 3" key="1">
    <citation type="submission" date="2019-05" db="EMBL/GenBank/DDBJ databases">
        <title>Draft Whole-Genome sequence of the green sulfur bacterium Prosthecochloris vibrioformis DSM 260.</title>
        <authorList>
            <person name="Meyer T.E."/>
            <person name="Kyndt J.A."/>
        </authorList>
    </citation>
    <scope>NUCLEOTIDE SEQUENCE [LARGE SCALE GENOMIC DNA]</scope>
    <source>
        <strain evidence="2 3">DSM 260</strain>
    </source>
</reference>
<dbReference type="RefSeq" id="WP_068868253.1">
    <property type="nucleotide sequence ID" value="NZ_VDCI01000009.1"/>
</dbReference>
<evidence type="ECO:0000313" key="3">
    <source>
        <dbReference type="Proteomes" id="UP000309544"/>
    </source>
</evidence>
<dbReference type="Proteomes" id="UP000309544">
    <property type="component" value="Unassembled WGS sequence"/>
</dbReference>
<comment type="caution">
    <text evidence="2">The sequence shown here is derived from an EMBL/GenBank/DDBJ whole genome shotgun (WGS) entry which is preliminary data.</text>
</comment>
<organism evidence="2 3">
    <name type="scientific">Prosthecochloris vibrioformis</name>
    <name type="common">Chlorobium vibrioforme</name>
    <dbReference type="NCBI Taxonomy" id="1098"/>
    <lineage>
        <taxon>Bacteria</taxon>
        <taxon>Pseudomonadati</taxon>
        <taxon>Chlorobiota</taxon>
        <taxon>Chlorobiia</taxon>
        <taxon>Chlorobiales</taxon>
        <taxon>Chlorobiaceae</taxon>
        <taxon>Prosthecochloris</taxon>
    </lineage>
</organism>
<name>A0A5C4RZ86_PROVB</name>
<keyword evidence="3" id="KW-1185">Reference proteome</keyword>
<evidence type="ECO:0000256" key="1">
    <source>
        <dbReference type="SAM" id="Coils"/>
    </source>
</evidence>
<proteinExistence type="predicted"/>
<dbReference type="EMBL" id="VDCI01000009">
    <property type="protein sequence ID" value="TNJ36007.1"/>
    <property type="molecule type" value="Genomic_DNA"/>
</dbReference>
<sequence>MDEAAVQGSRSELDQLERSVAEVVEQLVRCRKENEELKSEIESLQKILRGFKGPLPGIQPEGSLVDDVPSAGISYAERLQIKQKLVQILRRIDMELREDSQD</sequence>
<protein>
    <submittedName>
        <fullName evidence="2">Uncharacterized protein</fullName>
    </submittedName>
</protein>
<gene>
    <name evidence="2" type="ORF">FGF68_09155</name>
</gene>
<accession>A0A5C4RZ86</accession>
<keyword evidence="1" id="KW-0175">Coiled coil</keyword>
<evidence type="ECO:0000313" key="2">
    <source>
        <dbReference type="EMBL" id="TNJ36007.1"/>
    </source>
</evidence>
<dbReference type="AlphaFoldDB" id="A0A5C4RZ86"/>